<accession>A0A1N6VXY0</accession>
<gene>
    <name evidence="11" type="ORF">SAMN05421647_109180</name>
</gene>
<organism evidence="11 12">
    <name type="scientific">Marinobacterium stanieri</name>
    <dbReference type="NCBI Taxonomy" id="49186"/>
    <lineage>
        <taxon>Bacteria</taxon>
        <taxon>Pseudomonadati</taxon>
        <taxon>Pseudomonadota</taxon>
        <taxon>Gammaproteobacteria</taxon>
        <taxon>Oceanospirillales</taxon>
        <taxon>Oceanospirillaceae</taxon>
        <taxon>Marinobacterium</taxon>
    </lineage>
</organism>
<dbReference type="InterPro" id="IPR003754">
    <property type="entry name" value="4pyrrol_synth_uPrphyn_synth"/>
</dbReference>
<dbReference type="PANTHER" id="PTHR38042:SF1">
    <property type="entry name" value="UROPORPHYRINOGEN-III SYNTHASE, CHLOROPLASTIC"/>
    <property type="match status" value="1"/>
</dbReference>
<comment type="catalytic activity">
    <reaction evidence="8 9">
        <text>hydroxymethylbilane = uroporphyrinogen III + H2O</text>
        <dbReference type="Rhea" id="RHEA:18965"/>
        <dbReference type="ChEBI" id="CHEBI:15377"/>
        <dbReference type="ChEBI" id="CHEBI:57308"/>
        <dbReference type="ChEBI" id="CHEBI:57845"/>
        <dbReference type="EC" id="4.2.1.75"/>
    </reaction>
</comment>
<evidence type="ECO:0000313" key="11">
    <source>
        <dbReference type="EMBL" id="SIQ82496.1"/>
    </source>
</evidence>
<protein>
    <recommendedName>
        <fullName evidence="7 9">Uroporphyrinogen-III synthase</fullName>
        <ecNumber evidence="3 9">4.2.1.75</ecNumber>
    </recommendedName>
</protein>
<dbReference type="GO" id="GO:0006782">
    <property type="term" value="P:protoporphyrinogen IX biosynthetic process"/>
    <property type="evidence" value="ECO:0007669"/>
    <property type="project" value="UniProtKB-UniRule"/>
</dbReference>
<dbReference type="Pfam" id="PF02602">
    <property type="entry name" value="HEM4"/>
    <property type="match status" value="1"/>
</dbReference>
<evidence type="ECO:0000256" key="9">
    <source>
        <dbReference type="RuleBase" id="RU366031"/>
    </source>
</evidence>
<comment type="function">
    <text evidence="6 9">Catalyzes cyclization of the linear tetrapyrrole, hydroxymethylbilane, to the macrocyclic uroporphyrinogen III.</text>
</comment>
<evidence type="ECO:0000256" key="6">
    <source>
        <dbReference type="ARBA" id="ARBA00037589"/>
    </source>
</evidence>
<keyword evidence="5 9" id="KW-0627">Porphyrin biosynthesis</keyword>
<dbReference type="Proteomes" id="UP000186895">
    <property type="component" value="Unassembled WGS sequence"/>
</dbReference>
<dbReference type="EMBL" id="FTMN01000009">
    <property type="protein sequence ID" value="SIQ82496.1"/>
    <property type="molecule type" value="Genomic_DNA"/>
</dbReference>
<dbReference type="GO" id="GO:0004852">
    <property type="term" value="F:uroporphyrinogen-III synthase activity"/>
    <property type="evidence" value="ECO:0007669"/>
    <property type="project" value="UniProtKB-UniRule"/>
</dbReference>
<evidence type="ECO:0000256" key="7">
    <source>
        <dbReference type="ARBA" id="ARBA00040167"/>
    </source>
</evidence>
<proteinExistence type="inferred from homology"/>
<dbReference type="InterPro" id="IPR039793">
    <property type="entry name" value="UROS/Hem4"/>
</dbReference>
<dbReference type="CDD" id="cd06578">
    <property type="entry name" value="HemD"/>
    <property type="match status" value="1"/>
</dbReference>
<evidence type="ECO:0000259" key="10">
    <source>
        <dbReference type="Pfam" id="PF02602"/>
    </source>
</evidence>
<dbReference type="GO" id="GO:0006780">
    <property type="term" value="P:uroporphyrinogen III biosynthetic process"/>
    <property type="evidence" value="ECO:0007669"/>
    <property type="project" value="UniProtKB-UniRule"/>
</dbReference>
<dbReference type="SUPFAM" id="SSF69618">
    <property type="entry name" value="HemD-like"/>
    <property type="match status" value="1"/>
</dbReference>
<dbReference type="Gene3D" id="3.40.50.10090">
    <property type="match status" value="2"/>
</dbReference>
<keyword evidence="4 9" id="KW-0456">Lyase</keyword>
<evidence type="ECO:0000256" key="8">
    <source>
        <dbReference type="ARBA" id="ARBA00048617"/>
    </source>
</evidence>
<dbReference type="PANTHER" id="PTHR38042">
    <property type="entry name" value="UROPORPHYRINOGEN-III SYNTHASE, CHLOROPLASTIC"/>
    <property type="match status" value="1"/>
</dbReference>
<evidence type="ECO:0000256" key="3">
    <source>
        <dbReference type="ARBA" id="ARBA00013109"/>
    </source>
</evidence>
<name>A0A1N6VXY0_9GAMM</name>
<dbReference type="EC" id="4.2.1.75" evidence="3 9"/>
<evidence type="ECO:0000256" key="5">
    <source>
        <dbReference type="ARBA" id="ARBA00023244"/>
    </source>
</evidence>
<evidence type="ECO:0000313" key="12">
    <source>
        <dbReference type="Proteomes" id="UP000186895"/>
    </source>
</evidence>
<feature type="domain" description="Tetrapyrrole biosynthesis uroporphyrinogen III synthase" evidence="10">
    <location>
        <begin position="27"/>
        <end position="254"/>
    </location>
</feature>
<comment type="similarity">
    <text evidence="2 9">Belongs to the uroporphyrinogen-III synthase family.</text>
</comment>
<reference evidence="11 12" key="1">
    <citation type="submission" date="2017-01" db="EMBL/GenBank/DDBJ databases">
        <authorList>
            <person name="Mah S.A."/>
            <person name="Swanson W.J."/>
            <person name="Moy G.W."/>
            <person name="Vacquier V.D."/>
        </authorList>
    </citation>
    <scope>NUCLEOTIDE SEQUENCE [LARGE SCALE GENOMIC DNA]</scope>
    <source>
        <strain evidence="11 12">DSM 7027</strain>
    </source>
</reference>
<evidence type="ECO:0000256" key="4">
    <source>
        <dbReference type="ARBA" id="ARBA00023239"/>
    </source>
</evidence>
<dbReference type="InterPro" id="IPR036108">
    <property type="entry name" value="4pyrrol_syn_uPrphyn_synt_sf"/>
</dbReference>
<evidence type="ECO:0000256" key="2">
    <source>
        <dbReference type="ARBA" id="ARBA00008133"/>
    </source>
</evidence>
<keyword evidence="12" id="KW-1185">Reference proteome</keyword>
<dbReference type="UniPathway" id="UPA00251">
    <property type="reaction ID" value="UER00320"/>
</dbReference>
<dbReference type="AlphaFoldDB" id="A0A1N6VXY0"/>
<evidence type="ECO:0000256" key="1">
    <source>
        <dbReference type="ARBA" id="ARBA00004772"/>
    </source>
</evidence>
<dbReference type="eggNOG" id="COG1587">
    <property type="taxonomic scope" value="Bacteria"/>
</dbReference>
<dbReference type="RefSeq" id="WP_083703136.1">
    <property type="nucleotide sequence ID" value="NZ_FTMN01000009.1"/>
</dbReference>
<comment type="pathway">
    <text evidence="1 9">Porphyrin-containing compound metabolism; protoporphyrin-IX biosynthesis; coproporphyrinogen-III from 5-aminolevulinate: step 3/4.</text>
</comment>
<dbReference type="STRING" id="49186.SAMN05421647_109180"/>
<sequence>MAEPSLPLAGQRVLVTRPEHQAANQIELLRQLGAEPVPLPLLEILSTTAADGADFQQCKACILDLDLYRDVIFVSPNAARIGADWIDDYWPQLPLGVRWVGIGKQTADTLQQLGFDAWHAAGGYDSETLLADPSMQQMDDARVLILRAEGGRDLLAQTLQQRGARVDYAHIYRRGCPEYPPGLIQSTIYAQPLSAMLITSGQALRNLLTLCATFNNRLTDTTVIVPSARLAELARSLGFNRIRVASGPDDTSMVNTLLPA</sequence>